<comment type="caution">
    <text evidence="4">The sequence shown here is derived from an EMBL/GenBank/DDBJ whole genome shotgun (WGS) entry which is preliminary data.</text>
</comment>
<dbReference type="AlphaFoldDB" id="A0A9P7ZBL6"/>
<feature type="transmembrane region" description="Helical" evidence="2">
    <location>
        <begin position="109"/>
        <end position="133"/>
    </location>
</feature>
<gene>
    <name evidence="4" type="ORF">BJ878DRAFT_485549</name>
</gene>
<sequence>MSRIVTTTNGSPKKPTTMVANSHSPSDKQDTQMPATPTFGNLLRARTTSDDLHLHAVRRLEDSERLRLCRALGAISQDEEAIGSFSIKNLPDGLFKRILHSRRKSERNYYVCTAIYSTCVVLQVVLGATLTGLGASTSSSNSTSYIGLALTILAAANTVNAGIVALLHNSGLPGRFRNDWYEFKKVEMHVMELVHSGVVRKEAGIAEAIERCWAMYRQANETVLGNKSNSYIGTPPGVTAKEGVS</sequence>
<evidence type="ECO:0000256" key="1">
    <source>
        <dbReference type="SAM" id="MobiDB-lite"/>
    </source>
</evidence>
<feature type="compositionally biased region" description="Polar residues" evidence="1">
    <location>
        <begin position="1"/>
        <end position="11"/>
    </location>
</feature>
<name>A0A9P7ZBL6_9HELO</name>
<reference evidence="4" key="1">
    <citation type="journal article" date="2021" name="IMA Fungus">
        <title>Genomic characterization of three marine fungi, including Emericellopsis atlantica sp. nov. with signatures of a generalist lifestyle and marine biomass degradation.</title>
        <authorList>
            <person name="Hagestad O.C."/>
            <person name="Hou L."/>
            <person name="Andersen J.H."/>
            <person name="Hansen E.H."/>
            <person name="Altermark B."/>
            <person name="Li C."/>
            <person name="Kuhnert E."/>
            <person name="Cox R.J."/>
            <person name="Crous P.W."/>
            <person name="Spatafora J.W."/>
            <person name="Lail K."/>
            <person name="Amirebrahimi M."/>
            <person name="Lipzen A."/>
            <person name="Pangilinan J."/>
            <person name="Andreopoulos W."/>
            <person name="Hayes R.D."/>
            <person name="Ng V."/>
            <person name="Grigoriev I.V."/>
            <person name="Jackson S.A."/>
            <person name="Sutton T.D.S."/>
            <person name="Dobson A.D.W."/>
            <person name="Rama T."/>
        </authorList>
    </citation>
    <scope>NUCLEOTIDE SEQUENCE</scope>
    <source>
        <strain evidence="4">TRa3180A</strain>
    </source>
</reference>
<organism evidence="4 5">
    <name type="scientific">Calycina marina</name>
    <dbReference type="NCBI Taxonomy" id="1763456"/>
    <lineage>
        <taxon>Eukaryota</taxon>
        <taxon>Fungi</taxon>
        <taxon>Dikarya</taxon>
        <taxon>Ascomycota</taxon>
        <taxon>Pezizomycotina</taxon>
        <taxon>Leotiomycetes</taxon>
        <taxon>Helotiales</taxon>
        <taxon>Pezizellaceae</taxon>
        <taxon>Calycina</taxon>
    </lineage>
</organism>
<accession>A0A9P7ZBL6</accession>
<dbReference type="OrthoDB" id="5398270at2759"/>
<dbReference type="PANTHER" id="PTHR38793:SF1">
    <property type="entry name" value="SMODS AND SLOG-ASSOCIATING 2TM EFFECTOR DOMAIN-CONTAINING PROTEIN"/>
    <property type="match status" value="1"/>
</dbReference>
<evidence type="ECO:0000256" key="2">
    <source>
        <dbReference type="SAM" id="Phobius"/>
    </source>
</evidence>
<dbReference type="NCBIfam" id="NF033635">
    <property type="entry name" value="SLATT_fungal"/>
    <property type="match status" value="1"/>
</dbReference>
<dbReference type="InterPro" id="IPR041622">
    <property type="entry name" value="SLATT_fungi"/>
</dbReference>
<keyword evidence="2" id="KW-0812">Transmembrane</keyword>
<dbReference type="Proteomes" id="UP000887226">
    <property type="component" value="Unassembled WGS sequence"/>
</dbReference>
<proteinExistence type="predicted"/>
<evidence type="ECO:0000313" key="4">
    <source>
        <dbReference type="EMBL" id="KAG9249109.1"/>
    </source>
</evidence>
<keyword evidence="2" id="KW-1133">Transmembrane helix</keyword>
<feature type="domain" description="SMODS and SLOG-associating 2TM effector" evidence="3">
    <location>
        <begin position="97"/>
        <end position="221"/>
    </location>
</feature>
<feature type="transmembrane region" description="Helical" evidence="2">
    <location>
        <begin position="145"/>
        <end position="167"/>
    </location>
</feature>
<dbReference type="EMBL" id="MU253739">
    <property type="protein sequence ID" value="KAG9249109.1"/>
    <property type="molecule type" value="Genomic_DNA"/>
</dbReference>
<dbReference type="PANTHER" id="PTHR38793">
    <property type="entry name" value="SLATT_FUNGAL DOMAIN-CONTAINING PROTEIN-RELATED"/>
    <property type="match status" value="1"/>
</dbReference>
<evidence type="ECO:0000313" key="5">
    <source>
        <dbReference type="Proteomes" id="UP000887226"/>
    </source>
</evidence>
<feature type="region of interest" description="Disordered" evidence="1">
    <location>
        <begin position="1"/>
        <end position="34"/>
    </location>
</feature>
<protein>
    <recommendedName>
        <fullName evidence="3">SMODS and SLOG-associating 2TM effector domain-containing protein</fullName>
    </recommendedName>
</protein>
<dbReference type="Pfam" id="PF18142">
    <property type="entry name" value="SLATT_fungal"/>
    <property type="match status" value="1"/>
</dbReference>
<keyword evidence="2" id="KW-0472">Membrane</keyword>
<keyword evidence="5" id="KW-1185">Reference proteome</keyword>
<evidence type="ECO:0000259" key="3">
    <source>
        <dbReference type="Pfam" id="PF18142"/>
    </source>
</evidence>